<evidence type="ECO:0008006" key="3">
    <source>
        <dbReference type="Google" id="ProtNLM"/>
    </source>
</evidence>
<proteinExistence type="predicted"/>
<protein>
    <recommendedName>
        <fullName evidence="3">DUF2190 domain-containing protein</fullName>
    </recommendedName>
</protein>
<sequence length="131" mass="13441">MAQPGFIRNFSAVSSIAANRLVVVSALEDFHVVAATDASTVFAGVTEQGTDNHLRIDVVMTQSAPVEFGGDIAAGDLIVADAEGKAIALDLADYVGETQIHVAGWAMETGDAGTIGDIFLAPQLIATIPSA</sequence>
<keyword evidence="2" id="KW-1185">Reference proteome</keyword>
<accession>A0ABQ1TPN4</accession>
<evidence type="ECO:0000313" key="1">
    <source>
        <dbReference type="EMBL" id="GGF00769.1"/>
    </source>
</evidence>
<gene>
    <name evidence="1" type="ORF">GCM10008027_27080</name>
</gene>
<name>A0ABQ1TPN4_9GAMM</name>
<dbReference type="RefSeq" id="WP_188729618.1">
    <property type="nucleotide sequence ID" value="NZ_BMIT01000010.1"/>
</dbReference>
<dbReference type="EMBL" id="BMIT01000010">
    <property type="protein sequence ID" value="GGF00769.1"/>
    <property type="molecule type" value="Genomic_DNA"/>
</dbReference>
<dbReference type="Proteomes" id="UP000638462">
    <property type="component" value="Unassembled WGS sequence"/>
</dbReference>
<comment type="caution">
    <text evidence="1">The sequence shown here is derived from an EMBL/GenBank/DDBJ whole genome shotgun (WGS) entry which is preliminary data.</text>
</comment>
<organism evidence="1 2">
    <name type="scientific">Pseudoalteromonas gelatinilytica</name>
    <dbReference type="NCBI Taxonomy" id="1703256"/>
    <lineage>
        <taxon>Bacteria</taxon>
        <taxon>Pseudomonadati</taxon>
        <taxon>Pseudomonadota</taxon>
        <taxon>Gammaproteobacteria</taxon>
        <taxon>Alteromonadales</taxon>
        <taxon>Pseudoalteromonadaceae</taxon>
        <taxon>Pseudoalteromonas</taxon>
    </lineage>
</organism>
<reference evidence="2" key="1">
    <citation type="journal article" date="2019" name="Int. J. Syst. Evol. Microbiol.">
        <title>The Global Catalogue of Microorganisms (GCM) 10K type strain sequencing project: providing services to taxonomists for standard genome sequencing and annotation.</title>
        <authorList>
            <consortium name="The Broad Institute Genomics Platform"/>
            <consortium name="The Broad Institute Genome Sequencing Center for Infectious Disease"/>
            <person name="Wu L."/>
            <person name="Ma J."/>
        </authorList>
    </citation>
    <scope>NUCLEOTIDE SEQUENCE [LARGE SCALE GENOMIC DNA]</scope>
    <source>
        <strain evidence="2">CGMCC 1.15394</strain>
    </source>
</reference>
<evidence type="ECO:0000313" key="2">
    <source>
        <dbReference type="Proteomes" id="UP000638462"/>
    </source>
</evidence>